<evidence type="ECO:0000256" key="4">
    <source>
        <dbReference type="ARBA" id="ARBA00022984"/>
    </source>
</evidence>
<dbReference type="PANTHER" id="PTHR30582">
    <property type="entry name" value="L,D-TRANSPEPTIDASE"/>
    <property type="match status" value="1"/>
</dbReference>
<evidence type="ECO:0000313" key="8">
    <source>
        <dbReference type="EMBL" id="MDA0136448.1"/>
    </source>
</evidence>
<keyword evidence="5 6" id="KW-0961">Cell wall biogenesis/degradation</keyword>
<evidence type="ECO:0000256" key="6">
    <source>
        <dbReference type="PROSITE-ProRule" id="PRU01373"/>
    </source>
</evidence>
<dbReference type="InterPro" id="IPR038063">
    <property type="entry name" value="Transpep_catalytic_dom"/>
</dbReference>
<protein>
    <submittedName>
        <fullName evidence="8">L,D-transpeptidase family protein</fullName>
    </submittedName>
</protein>
<dbReference type="RefSeq" id="WP_270006173.1">
    <property type="nucleotide sequence ID" value="NZ_JAPCID010000004.1"/>
</dbReference>
<dbReference type="SUPFAM" id="SSF141523">
    <property type="entry name" value="L,D-transpeptidase catalytic domain-like"/>
    <property type="match status" value="1"/>
</dbReference>
<evidence type="ECO:0000256" key="5">
    <source>
        <dbReference type="ARBA" id="ARBA00023316"/>
    </source>
</evidence>
<dbReference type="Gene3D" id="2.30.30.40">
    <property type="entry name" value="SH3 Domains"/>
    <property type="match status" value="1"/>
</dbReference>
<evidence type="ECO:0000256" key="2">
    <source>
        <dbReference type="ARBA" id="ARBA00022679"/>
    </source>
</evidence>
<accession>A0ABT4RD44</accession>
<keyword evidence="2" id="KW-0808">Transferase</keyword>
<keyword evidence="4 6" id="KW-0573">Peptidoglycan synthesis</keyword>
<feature type="active site" description="Nucleophile" evidence="6">
    <location>
        <position position="218"/>
    </location>
</feature>
<dbReference type="PROSITE" id="PS52029">
    <property type="entry name" value="LD_TPASE"/>
    <property type="match status" value="1"/>
</dbReference>
<dbReference type="Pfam" id="PF03734">
    <property type="entry name" value="YkuD"/>
    <property type="match status" value="1"/>
</dbReference>
<evidence type="ECO:0000259" key="7">
    <source>
        <dbReference type="PROSITE" id="PS52029"/>
    </source>
</evidence>
<organism evidence="8 9">
    <name type="scientific">Solirubrobacter deserti</name>
    <dbReference type="NCBI Taxonomy" id="2282478"/>
    <lineage>
        <taxon>Bacteria</taxon>
        <taxon>Bacillati</taxon>
        <taxon>Actinomycetota</taxon>
        <taxon>Thermoleophilia</taxon>
        <taxon>Solirubrobacterales</taxon>
        <taxon>Solirubrobacteraceae</taxon>
        <taxon>Solirubrobacter</taxon>
    </lineage>
</organism>
<dbReference type="InterPro" id="IPR050979">
    <property type="entry name" value="LD-transpeptidase"/>
</dbReference>
<dbReference type="EMBL" id="JAPCID010000004">
    <property type="protein sequence ID" value="MDA0136448.1"/>
    <property type="molecule type" value="Genomic_DNA"/>
</dbReference>
<keyword evidence="9" id="KW-1185">Reference proteome</keyword>
<dbReference type="Proteomes" id="UP001147700">
    <property type="component" value="Unassembled WGS sequence"/>
</dbReference>
<dbReference type="CDD" id="cd16913">
    <property type="entry name" value="YkuD_like"/>
    <property type="match status" value="1"/>
</dbReference>
<name>A0ABT4RD44_9ACTN</name>
<feature type="active site" description="Proton donor/acceptor" evidence="6">
    <location>
        <position position="202"/>
    </location>
</feature>
<dbReference type="InterPro" id="IPR005490">
    <property type="entry name" value="LD_TPept_cat_dom"/>
</dbReference>
<keyword evidence="3 6" id="KW-0133">Cell shape</keyword>
<proteinExistence type="predicted"/>
<evidence type="ECO:0000256" key="3">
    <source>
        <dbReference type="ARBA" id="ARBA00022960"/>
    </source>
</evidence>
<comment type="pathway">
    <text evidence="1 6">Cell wall biogenesis; peptidoglycan biosynthesis.</text>
</comment>
<reference evidence="8" key="1">
    <citation type="submission" date="2022-10" db="EMBL/GenBank/DDBJ databases">
        <title>The WGS of Solirubrobacter sp. CPCC 204708.</title>
        <authorList>
            <person name="Jiang Z."/>
        </authorList>
    </citation>
    <scope>NUCLEOTIDE SEQUENCE</scope>
    <source>
        <strain evidence="8">CPCC 204708</strain>
    </source>
</reference>
<sequence length="242" mass="25800">MVFQKLGGRAAATFAAPAAVSVASPSVAAAKVERVSTLGKRSYFAFVNKAEVARAEPSANAKRVAKLTLKTPEKTDDLVLVLDRTEVDGQEWLRVRLPVRPNNTTGWVPAEALSDLQPVDTWLRISTKTFKVTLIKNGKRVFSAPIGVGQSQWPTPKGQFYIRAKLKGYGGAGSVYGPLAYITSATSPTLTDWPGGGLVGVHGTNAPGLIPGRISHGCVRLKNADILRLEKLMPVGTPITIT</sequence>
<dbReference type="Gene3D" id="2.40.440.10">
    <property type="entry name" value="L,D-transpeptidase catalytic domain-like"/>
    <property type="match status" value="1"/>
</dbReference>
<evidence type="ECO:0000256" key="1">
    <source>
        <dbReference type="ARBA" id="ARBA00004752"/>
    </source>
</evidence>
<comment type="caution">
    <text evidence="8">The sequence shown here is derived from an EMBL/GenBank/DDBJ whole genome shotgun (WGS) entry which is preliminary data.</text>
</comment>
<evidence type="ECO:0000313" key="9">
    <source>
        <dbReference type="Proteomes" id="UP001147700"/>
    </source>
</evidence>
<feature type="domain" description="L,D-TPase catalytic" evidence="7">
    <location>
        <begin position="121"/>
        <end position="242"/>
    </location>
</feature>
<gene>
    <name evidence="8" type="ORF">OJ962_02995</name>
</gene>